<dbReference type="InterPro" id="IPR050908">
    <property type="entry name" value="SmbC-like"/>
</dbReference>
<dbReference type="InterPro" id="IPR010499">
    <property type="entry name" value="AraC_E-bd"/>
</dbReference>
<dbReference type="InterPro" id="IPR029442">
    <property type="entry name" value="GyrI-like"/>
</dbReference>
<dbReference type="SUPFAM" id="SSF46689">
    <property type="entry name" value="Homeodomain-like"/>
    <property type="match status" value="2"/>
</dbReference>
<proteinExistence type="predicted"/>
<dbReference type="InterPro" id="IPR011256">
    <property type="entry name" value="Reg_factor_effector_dom_sf"/>
</dbReference>
<evidence type="ECO:0000256" key="2">
    <source>
        <dbReference type="ARBA" id="ARBA00023125"/>
    </source>
</evidence>
<dbReference type="RefSeq" id="WP_236339872.1">
    <property type="nucleotide sequence ID" value="NZ_CAKMMF010000006.1"/>
</dbReference>
<dbReference type="Pfam" id="PF06445">
    <property type="entry name" value="GyrI-like"/>
    <property type="match status" value="1"/>
</dbReference>
<dbReference type="PANTHER" id="PTHR40055">
    <property type="entry name" value="TRANSCRIPTIONAL REGULATOR YGIV-RELATED"/>
    <property type="match status" value="1"/>
</dbReference>
<gene>
    <name evidence="6" type="primary">sbmC</name>
    <name evidence="6" type="ORF">PAECIP111893_01532</name>
</gene>
<feature type="region of interest" description="Disordered" evidence="4">
    <location>
        <begin position="119"/>
        <end position="141"/>
    </location>
</feature>
<keyword evidence="1" id="KW-0805">Transcription regulation</keyword>
<dbReference type="Gene3D" id="3.20.80.10">
    <property type="entry name" value="Regulatory factor, effector binding domain"/>
    <property type="match status" value="1"/>
</dbReference>
<dbReference type="InterPro" id="IPR018062">
    <property type="entry name" value="HTH_AraC-typ_CS"/>
</dbReference>
<accession>A0ABN8GBU5</accession>
<dbReference type="PRINTS" id="PR00032">
    <property type="entry name" value="HTHARAC"/>
</dbReference>
<evidence type="ECO:0000313" key="6">
    <source>
        <dbReference type="EMBL" id="CAH1200686.1"/>
    </source>
</evidence>
<comment type="caution">
    <text evidence="6">The sequence shown here is derived from an EMBL/GenBank/DDBJ whole genome shotgun (WGS) entry which is preliminary data.</text>
</comment>
<evidence type="ECO:0000256" key="3">
    <source>
        <dbReference type="ARBA" id="ARBA00023163"/>
    </source>
</evidence>
<dbReference type="Gene3D" id="1.10.10.60">
    <property type="entry name" value="Homeodomain-like"/>
    <property type="match status" value="2"/>
</dbReference>
<dbReference type="SMART" id="SM00342">
    <property type="entry name" value="HTH_ARAC"/>
    <property type="match status" value="1"/>
</dbReference>
<evidence type="ECO:0000313" key="7">
    <source>
        <dbReference type="Proteomes" id="UP000838686"/>
    </source>
</evidence>
<evidence type="ECO:0000256" key="1">
    <source>
        <dbReference type="ARBA" id="ARBA00023015"/>
    </source>
</evidence>
<evidence type="ECO:0000259" key="5">
    <source>
        <dbReference type="PROSITE" id="PS01124"/>
    </source>
</evidence>
<evidence type="ECO:0000256" key="4">
    <source>
        <dbReference type="SAM" id="MobiDB-lite"/>
    </source>
</evidence>
<name>A0ABN8GBU5_9BACL</name>
<dbReference type="InterPro" id="IPR018060">
    <property type="entry name" value="HTH_AraC"/>
</dbReference>
<dbReference type="EMBL" id="CAKMMF010000006">
    <property type="protein sequence ID" value="CAH1200686.1"/>
    <property type="molecule type" value="Genomic_DNA"/>
</dbReference>
<dbReference type="InterPro" id="IPR020449">
    <property type="entry name" value="Tscrpt_reg_AraC-type_HTH"/>
</dbReference>
<keyword evidence="2" id="KW-0238">DNA-binding</keyword>
<dbReference type="PROSITE" id="PS01124">
    <property type="entry name" value="HTH_ARAC_FAMILY_2"/>
    <property type="match status" value="1"/>
</dbReference>
<dbReference type="PROSITE" id="PS00041">
    <property type="entry name" value="HTH_ARAC_FAMILY_1"/>
    <property type="match status" value="1"/>
</dbReference>
<keyword evidence="7" id="KW-1185">Reference proteome</keyword>
<dbReference type="PANTHER" id="PTHR40055:SF1">
    <property type="entry name" value="TRANSCRIPTIONAL REGULATOR YGIV-RELATED"/>
    <property type="match status" value="1"/>
</dbReference>
<sequence>MTNSQSMREYLRRIHKVQDYIEAHVCESLSLDELAAIAGFSKYHFHRIFKGIVHESLLQYVNRVKLEKALNFLIHRPDMTITDIAYQFGFTDPAIFSRAFKNHYDTSPNDYRNQYRKNCKDSTKNSPYHESMMKRTRRGNENKVQGNVAIETIDEMHVAYVRHLGTYAELKIVFESLMQKLLDELNQRNLITPTSTKVLTMYHDHPDITEEQHRRTSLCVTIPSSSAESVENSDSEIGRMTIPAGRYAVGHFEIFPNEYSAAWDYLCGEWLPQSGFLPRDTSSFEVYLSKPDPDPLTKQRVDIYLPIGPLA</sequence>
<keyword evidence="3" id="KW-0804">Transcription</keyword>
<organism evidence="6 7">
    <name type="scientific">Paenibacillus plantiphilus</name>
    <dbReference type="NCBI Taxonomy" id="2905650"/>
    <lineage>
        <taxon>Bacteria</taxon>
        <taxon>Bacillati</taxon>
        <taxon>Bacillota</taxon>
        <taxon>Bacilli</taxon>
        <taxon>Bacillales</taxon>
        <taxon>Paenibacillaceae</taxon>
        <taxon>Paenibacillus</taxon>
    </lineage>
</organism>
<protein>
    <submittedName>
        <fullName evidence="6">DNA gyrase inhibitor</fullName>
    </submittedName>
</protein>
<dbReference type="Proteomes" id="UP000838686">
    <property type="component" value="Unassembled WGS sequence"/>
</dbReference>
<feature type="domain" description="HTH araC/xylS-type" evidence="5">
    <location>
        <begin position="15"/>
        <end position="114"/>
    </location>
</feature>
<dbReference type="InterPro" id="IPR009057">
    <property type="entry name" value="Homeodomain-like_sf"/>
</dbReference>
<dbReference type="Pfam" id="PF12833">
    <property type="entry name" value="HTH_18"/>
    <property type="match status" value="1"/>
</dbReference>
<reference evidence="6" key="1">
    <citation type="submission" date="2022-01" db="EMBL/GenBank/DDBJ databases">
        <authorList>
            <person name="Criscuolo A."/>
        </authorList>
    </citation>
    <scope>NUCLEOTIDE SEQUENCE</scope>
    <source>
        <strain evidence="6">CIP111893</strain>
    </source>
</reference>
<dbReference type="SUPFAM" id="SSF55136">
    <property type="entry name" value="Probable bacterial effector-binding domain"/>
    <property type="match status" value="1"/>
</dbReference>
<dbReference type="SMART" id="SM00871">
    <property type="entry name" value="AraC_E_bind"/>
    <property type="match status" value="1"/>
</dbReference>